<gene>
    <name evidence="2" type="ORF">HINF_LOCUS34846</name>
    <name evidence="1" type="ORF">HINF_LOCUS55207</name>
    <name evidence="3" type="ORF">HINF_LOCUS75352</name>
</gene>
<evidence type="ECO:0000313" key="4">
    <source>
        <dbReference type="Proteomes" id="UP001642409"/>
    </source>
</evidence>
<reference evidence="1" key="1">
    <citation type="submission" date="2023-06" db="EMBL/GenBank/DDBJ databases">
        <authorList>
            <person name="Kurt Z."/>
        </authorList>
    </citation>
    <scope>NUCLEOTIDE SEQUENCE</scope>
</reference>
<accession>A0AA86R7J8</accession>
<proteinExistence type="predicted"/>
<organism evidence="1">
    <name type="scientific">Hexamita inflata</name>
    <dbReference type="NCBI Taxonomy" id="28002"/>
    <lineage>
        <taxon>Eukaryota</taxon>
        <taxon>Metamonada</taxon>
        <taxon>Diplomonadida</taxon>
        <taxon>Hexamitidae</taxon>
        <taxon>Hexamitinae</taxon>
        <taxon>Hexamita</taxon>
    </lineage>
</organism>
<protein>
    <submittedName>
        <fullName evidence="1">Uncharacterized protein</fullName>
    </submittedName>
</protein>
<evidence type="ECO:0000313" key="2">
    <source>
        <dbReference type="EMBL" id="CAL6033192.1"/>
    </source>
</evidence>
<comment type="caution">
    <text evidence="1">The sequence shown here is derived from an EMBL/GenBank/DDBJ whole genome shotgun (WGS) entry which is preliminary data.</text>
</comment>
<dbReference type="Proteomes" id="UP001642409">
    <property type="component" value="Unassembled WGS sequence"/>
</dbReference>
<dbReference type="InterPro" id="IPR012337">
    <property type="entry name" value="RNaseH-like_sf"/>
</dbReference>
<dbReference type="EMBL" id="CATOUU010001026">
    <property type="protein sequence ID" value="CAI9967562.1"/>
    <property type="molecule type" value="Genomic_DNA"/>
</dbReference>
<dbReference type="EMBL" id="CAXDID020000665">
    <property type="protein sequence ID" value="CAL6109245.1"/>
    <property type="molecule type" value="Genomic_DNA"/>
</dbReference>
<dbReference type="EMBL" id="CAXDID020000125">
    <property type="protein sequence ID" value="CAL6033192.1"/>
    <property type="molecule type" value="Genomic_DNA"/>
</dbReference>
<sequence length="345" mass="39675">MSIAPHLIIEQSSKEKSMQTVKIMLKIHKRCWTKHAVVNGKFMSSFFIGHHINTEKIFSKIPEPLKYYLDEKQFQQENSDELQDYIDQLLIPSSDALQTYLDKQIEQEKQSAIYDTNLAGLTKDSTVIFIDFEAFSTKPLYPSEIGCVRVKDGTILAQMHTFFSPVDIGKMKGSASQSIFYTEKITGIPAPWDPQFENCLPCCNHGTDLYDFGQILLEFCTASAQTLKNLNDPSITLIQKKFEAAETYFFCAKGIDLERQILTEQMKLQPKILEVEDVYKYLTNGKEITFTNIHSGRQFDYCKFHQKVKQNQHAKEMMHCALDDALYLAYKLCHGVYDSDIESDE</sequence>
<reference evidence="2 4" key="2">
    <citation type="submission" date="2024-07" db="EMBL/GenBank/DDBJ databases">
        <authorList>
            <person name="Akdeniz Z."/>
        </authorList>
    </citation>
    <scope>NUCLEOTIDE SEQUENCE [LARGE SCALE GENOMIC DNA]</scope>
</reference>
<keyword evidence="4" id="KW-1185">Reference proteome</keyword>
<evidence type="ECO:0000313" key="3">
    <source>
        <dbReference type="EMBL" id="CAL6109245.1"/>
    </source>
</evidence>
<evidence type="ECO:0000313" key="1">
    <source>
        <dbReference type="EMBL" id="CAI9967562.1"/>
    </source>
</evidence>
<dbReference type="SUPFAM" id="SSF53098">
    <property type="entry name" value="Ribonuclease H-like"/>
    <property type="match status" value="1"/>
</dbReference>
<name>A0AA86R7J8_9EUKA</name>
<dbReference type="AlphaFoldDB" id="A0AA86R7J8"/>